<dbReference type="InterPro" id="IPR036291">
    <property type="entry name" value="NAD(P)-bd_dom_sf"/>
</dbReference>
<comment type="caution">
    <text evidence="4">The sequence shown here is derived from an EMBL/GenBank/DDBJ whole genome shotgun (WGS) entry which is preliminary data.</text>
</comment>
<dbReference type="AlphaFoldDB" id="A0A1V6RMM5"/>
<dbReference type="SUPFAM" id="SSF51735">
    <property type="entry name" value="NAD(P)-binding Rossmann-fold domains"/>
    <property type="match status" value="1"/>
</dbReference>
<evidence type="ECO:0000256" key="2">
    <source>
        <dbReference type="ARBA" id="ARBA00022857"/>
    </source>
</evidence>
<dbReference type="Proteomes" id="UP000191518">
    <property type="component" value="Unassembled WGS sequence"/>
</dbReference>
<dbReference type="PANTHER" id="PTHR44229">
    <property type="entry name" value="15-HYDROXYPROSTAGLANDIN DEHYDROGENASE [NAD(+)]"/>
    <property type="match status" value="1"/>
</dbReference>
<protein>
    <submittedName>
        <fullName evidence="4">Uncharacterized protein</fullName>
    </submittedName>
</protein>
<evidence type="ECO:0000313" key="4">
    <source>
        <dbReference type="EMBL" id="OQE03051.1"/>
    </source>
</evidence>
<evidence type="ECO:0000256" key="1">
    <source>
        <dbReference type="ARBA" id="ARBA00006484"/>
    </source>
</evidence>
<dbReference type="OrthoDB" id="5371740at2759"/>
<evidence type="ECO:0000313" key="5">
    <source>
        <dbReference type="Proteomes" id="UP000191518"/>
    </source>
</evidence>
<evidence type="ECO:0000256" key="3">
    <source>
        <dbReference type="ARBA" id="ARBA00023002"/>
    </source>
</evidence>
<reference evidence="5" key="1">
    <citation type="journal article" date="2017" name="Nat. Microbiol.">
        <title>Global analysis of biosynthetic gene clusters reveals vast potential of secondary metabolite production in Penicillium species.</title>
        <authorList>
            <person name="Nielsen J.C."/>
            <person name="Grijseels S."/>
            <person name="Prigent S."/>
            <person name="Ji B."/>
            <person name="Dainat J."/>
            <person name="Nielsen K.F."/>
            <person name="Frisvad J.C."/>
            <person name="Workman M."/>
            <person name="Nielsen J."/>
        </authorList>
    </citation>
    <scope>NUCLEOTIDE SEQUENCE [LARGE SCALE GENOMIC DNA]</scope>
    <source>
        <strain evidence="5">IBT 29486</strain>
    </source>
</reference>
<dbReference type="PANTHER" id="PTHR44229:SF4">
    <property type="entry name" value="15-HYDROXYPROSTAGLANDIN DEHYDROGENASE [NAD(+)]"/>
    <property type="match status" value="1"/>
</dbReference>
<dbReference type="EMBL" id="MDYP01000035">
    <property type="protein sequence ID" value="OQE03051.1"/>
    <property type="molecule type" value="Genomic_DNA"/>
</dbReference>
<dbReference type="Gene3D" id="3.40.50.720">
    <property type="entry name" value="NAD(P)-binding Rossmann-like Domain"/>
    <property type="match status" value="1"/>
</dbReference>
<dbReference type="Pfam" id="PF00106">
    <property type="entry name" value="adh_short"/>
    <property type="match status" value="1"/>
</dbReference>
<proteinExistence type="inferred from homology"/>
<dbReference type="PROSITE" id="PS00061">
    <property type="entry name" value="ADH_SHORT"/>
    <property type="match status" value="1"/>
</dbReference>
<organism evidence="4 5">
    <name type="scientific">Penicillium vulpinum</name>
    <dbReference type="NCBI Taxonomy" id="29845"/>
    <lineage>
        <taxon>Eukaryota</taxon>
        <taxon>Fungi</taxon>
        <taxon>Dikarya</taxon>
        <taxon>Ascomycota</taxon>
        <taxon>Pezizomycotina</taxon>
        <taxon>Eurotiomycetes</taxon>
        <taxon>Eurotiomycetidae</taxon>
        <taxon>Eurotiales</taxon>
        <taxon>Aspergillaceae</taxon>
        <taxon>Penicillium</taxon>
    </lineage>
</organism>
<gene>
    <name evidence="4" type="ORF">PENVUL_c035G06272</name>
</gene>
<name>A0A1V6RMM5_9EURO</name>
<comment type="similarity">
    <text evidence="1">Belongs to the short-chain dehydrogenases/reductases (SDR) family.</text>
</comment>
<accession>A0A1V6RMM5</accession>
<dbReference type="InterPro" id="IPR002347">
    <property type="entry name" value="SDR_fam"/>
</dbReference>
<keyword evidence="2" id="KW-0521">NADP</keyword>
<dbReference type="STRING" id="29845.A0A1V6RMM5"/>
<keyword evidence="3" id="KW-0560">Oxidoreductase</keyword>
<dbReference type="GO" id="GO:0005737">
    <property type="term" value="C:cytoplasm"/>
    <property type="evidence" value="ECO:0007669"/>
    <property type="project" value="TreeGrafter"/>
</dbReference>
<keyword evidence="5" id="KW-1185">Reference proteome</keyword>
<sequence length="276" mass="30475">MSKVALITGAATGIGRGVAEDLGRQGFKVIVIDWNAEEGQKIADQIHGDFYKVDVTSWEQQFAAFEKTFAKYGRIDFVYANAGVSDRVDHCTPESTESFTAGNPPDLHTMNINLVGVVYTSLLALRYFRKNVNVQKPLLLSTSSGVGLYPNAVQPIYSASKHGVVGLARSLGLRFKDEGFRCCAMVPGLVPTNIMPKETVDKVYKNLITSVSQMVAAVNGMLHSDRNGTVCEVSVHNRWYRDPPPFLDDEQRRIIEEVSSPQNIGQDFANSRTQKK</sequence>
<dbReference type="PRINTS" id="PR00081">
    <property type="entry name" value="GDHRDH"/>
</dbReference>
<dbReference type="GO" id="GO:0016616">
    <property type="term" value="F:oxidoreductase activity, acting on the CH-OH group of donors, NAD or NADP as acceptor"/>
    <property type="evidence" value="ECO:0007669"/>
    <property type="project" value="TreeGrafter"/>
</dbReference>
<dbReference type="InterPro" id="IPR020904">
    <property type="entry name" value="Sc_DH/Rdtase_CS"/>
</dbReference>